<sequence>MTTVTNVSDSKLDRRNNTINSKLERRNSTSTTTTLDKKHHWARIKPALYATPKSTPLPDSPSSFPPSPYIVDHKWRGPRLLKSYSQDDVAALKRAPEEAKVGDNTMVARKETTCSVTCPVEQKHVNGISFGEPGISELSSSLVAQNAGKEIMDLAEDVACSVTCPVEQEHKNGISSGEPGISELSSSLAAQNGSAVQNGSAKSVEEELSSDNRRQPPPLDIECELHEIRLSLLMETENRKQVEEALDNMRSQWLRIRQQLSFVGLTLPAEPISLAEDERLGVDPVEELCRQVYLARFVSHSIGRGTAKAEVEMEMETHIESKNFEIARLWDKLHYYEAVNREMSQRNQEAVAQCNAQNEEQKQLNDVDYIGNVKTRLCQEVRKPRCREKKEMTEIFLLKLMKVKPVAMLEALAWTYLSTGGQSSSTSKSVAPQQDFAAD</sequence>
<dbReference type="OrthoDB" id="1923043at2759"/>
<feature type="compositionally biased region" description="Basic and acidic residues" evidence="1">
    <location>
        <begin position="10"/>
        <end position="27"/>
    </location>
</feature>
<evidence type="ECO:0000313" key="2">
    <source>
        <dbReference type="EMBL" id="KAF7135346.1"/>
    </source>
</evidence>
<reference evidence="2" key="1">
    <citation type="submission" date="2019-11" db="EMBL/GenBank/DDBJ databases">
        <authorList>
            <person name="Liu Y."/>
            <person name="Hou J."/>
            <person name="Li T.-Q."/>
            <person name="Guan C.-H."/>
            <person name="Wu X."/>
            <person name="Wu H.-Z."/>
            <person name="Ling F."/>
            <person name="Zhang R."/>
            <person name="Shi X.-G."/>
            <person name="Ren J.-P."/>
            <person name="Chen E.-F."/>
            <person name="Sun J.-M."/>
        </authorList>
    </citation>
    <scope>NUCLEOTIDE SEQUENCE</scope>
    <source>
        <strain evidence="2">Adult_tree_wgs_1</strain>
        <tissue evidence="2">Leaves</tissue>
    </source>
</reference>
<dbReference type="PANTHER" id="PTHR35490:SF2">
    <property type="entry name" value="BACTERIOPHAGE N4 ADSORPTION B PROTEIN"/>
    <property type="match status" value="1"/>
</dbReference>
<feature type="compositionally biased region" description="Low complexity" evidence="1">
    <location>
        <begin position="419"/>
        <end position="429"/>
    </location>
</feature>
<proteinExistence type="predicted"/>
<gene>
    <name evidence="2" type="ORF">RHSIM_Rhsim08G0119500</name>
</gene>
<feature type="region of interest" description="Disordered" evidence="1">
    <location>
        <begin position="171"/>
        <end position="219"/>
    </location>
</feature>
<dbReference type="Proteomes" id="UP000626092">
    <property type="component" value="Unassembled WGS sequence"/>
</dbReference>
<organism evidence="2 3">
    <name type="scientific">Rhododendron simsii</name>
    <name type="common">Sims's rhododendron</name>
    <dbReference type="NCBI Taxonomy" id="118357"/>
    <lineage>
        <taxon>Eukaryota</taxon>
        <taxon>Viridiplantae</taxon>
        <taxon>Streptophyta</taxon>
        <taxon>Embryophyta</taxon>
        <taxon>Tracheophyta</taxon>
        <taxon>Spermatophyta</taxon>
        <taxon>Magnoliopsida</taxon>
        <taxon>eudicotyledons</taxon>
        <taxon>Gunneridae</taxon>
        <taxon>Pentapetalae</taxon>
        <taxon>asterids</taxon>
        <taxon>Ericales</taxon>
        <taxon>Ericaceae</taxon>
        <taxon>Ericoideae</taxon>
        <taxon>Rhodoreae</taxon>
        <taxon>Rhododendron</taxon>
    </lineage>
</organism>
<dbReference type="PANTHER" id="PTHR35490">
    <property type="entry name" value="BACTERIOPHAGE N4 ADSORPTION B PROTEIN"/>
    <property type="match status" value="1"/>
</dbReference>
<protein>
    <submittedName>
        <fullName evidence="2">Uncharacterized protein</fullName>
    </submittedName>
</protein>
<evidence type="ECO:0000313" key="3">
    <source>
        <dbReference type="Proteomes" id="UP000626092"/>
    </source>
</evidence>
<accession>A0A834GN94</accession>
<feature type="region of interest" description="Disordered" evidence="1">
    <location>
        <begin position="1"/>
        <end position="37"/>
    </location>
</feature>
<name>A0A834GN94_RHOSS</name>
<keyword evidence="3" id="KW-1185">Reference proteome</keyword>
<feature type="region of interest" description="Disordered" evidence="1">
    <location>
        <begin position="419"/>
        <end position="439"/>
    </location>
</feature>
<evidence type="ECO:0000256" key="1">
    <source>
        <dbReference type="SAM" id="MobiDB-lite"/>
    </source>
</evidence>
<feature type="compositionally biased region" description="Polar residues" evidence="1">
    <location>
        <begin position="183"/>
        <end position="201"/>
    </location>
</feature>
<dbReference type="AlphaFoldDB" id="A0A834GN94"/>
<dbReference type="EMBL" id="WJXA01000008">
    <property type="protein sequence ID" value="KAF7135346.1"/>
    <property type="molecule type" value="Genomic_DNA"/>
</dbReference>
<comment type="caution">
    <text evidence="2">The sequence shown here is derived from an EMBL/GenBank/DDBJ whole genome shotgun (WGS) entry which is preliminary data.</text>
</comment>